<dbReference type="HOGENOM" id="CLU_010721_1_0_1"/>
<dbReference type="OrthoDB" id="1406205at2759"/>
<dbReference type="InterPro" id="IPR001810">
    <property type="entry name" value="F-box_dom"/>
</dbReference>
<dbReference type="Pfam" id="PF00646">
    <property type="entry name" value="F-box"/>
    <property type="match status" value="1"/>
</dbReference>
<evidence type="ECO:0000313" key="5">
    <source>
        <dbReference type="Proteomes" id="UP000002051"/>
    </source>
</evidence>
<reference evidence="6" key="4">
    <citation type="journal article" date="2018" name="Nat. Plants">
        <title>Whole-genome landscape of Medicago truncatula symbiotic genes.</title>
        <authorList>
            <person name="Pecrix Y."/>
            <person name="Staton S.E."/>
            <person name="Sallet E."/>
            <person name="Lelandais-Briere C."/>
            <person name="Moreau S."/>
            <person name="Carrere S."/>
            <person name="Blein T."/>
            <person name="Jardinaud M.F."/>
            <person name="Latrasse D."/>
            <person name="Zouine M."/>
            <person name="Zahm M."/>
            <person name="Kreplak J."/>
            <person name="Mayjonade B."/>
            <person name="Satge C."/>
            <person name="Perez M."/>
            <person name="Cauet S."/>
            <person name="Marande W."/>
            <person name="Chantry-Darmon C."/>
            <person name="Lopez-Roques C."/>
            <person name="Bouchez O."/>
            <person name="Berard A."/>
            <person name="Debelle F."/>
            <person name="Munos S."/>
            <person name="Bendahmane A."/>
            <person name="Berges H."/>
            <person name="Niebel A."/>
            <person name="Buitink J."/>
            <person name="Frugier F."/>
            <person name="Benhamed M."/>
            <person name="Crespi M."/>
            <person name="Gouzy J."/>
            <person name="Gamas P."/>
        </authorList>
    </citation>
    <scope>NUCLEOTIDE SEQUENCE [LARGE SCALE GENOMIC DNA]</scope>
    <source>
        <strain evidence="6">cv. Jemalong A17</strain>
    </source>
</reference>
<evidence type="ECO:0000313" key="3">
    <source>
        <dbReference type="EMBL" id="RHN55935.1"/>
    </source>
</evidence>
<dbReference type="InterPro" id="IPR036047">
    <property type="entry name" value="F-box-like_dom_sf"/>
</dbReference>
<reference evidence="3" key="5">
    <citation type="journal article" date="2018" name="Nat. Plants">
        <title>Whole-genome landscape of Medicago truncatula symbiotic genes.</title>
        <authorList>
            <person name="Pecrix Y."/>
            <person name="Gamas P."/>
            <person name="Carrere S."/>
        </authorList>
    </citation>
    <scope>NUCLEOTIDE SEQUENCE</scope>
    <source>
        <tissue evidence="3">Leaves</tissue>
    </source>
</reference>
<accession>G7JXA8</accession>
<dbReference type="STRING" id="3880.G7JXA8"/>
<dbReference type="Pfam" id="PF07723">
    <property type="entry name" value="LRR_2"/>
    <property type="match status" value="1"/>
</dbReference>
<organism evidence="2 5">
    <name type="scientific">Medicago truncatula</name>
    <name type="common">Barrel medic</name>
    <name type="synonym">Medicago tribuloides</name>
    <dbReference type="NCBI Taxonomy" id="3880"/>
    <lineage>
        <taxon>Eukaryota</taxon>
        <taxon>Viridiplantae</taxon>
        <taxon>Streptophyta</taxon>
        <taxon>Embryophyta</taxon>
        <taxon>Tracheophyta</taxon>
        <taxon>Spermatophyta</taxon>
        <taxon>Magnoliopsida</taxon>
        <taxon>eudicotyledons</taxon>
        <taxon>Gunneridae</taxon>
        <taxon>Pentapetalae</taxon>
        <taxon>rosids</taxon>
        <taxon>fabids</taxon>
        <taxon>Fabales</taxon>
        <taxon>Fabaceae</taxon>
        <taxon>Papilionoideae</taxon>
        <taxon>50 kb inversion clade</taxon>
        <taxon>NPAAA clade</taxon>
        <taxon>Hologalegina</taxon>
        <taxon>IRL clade</taxon>
        <taxon>Trifolieae</taxon>
        <taxon>Medicago</taxon>
    </lineage>
</organism>
<dbReference type="SUPFAM" id="SSF52047">
    <property type="entry name" value="RNI-like"/>
    <property type="match status" value="1"/>
</dbReference>
<dbReference type="AlphaFoldDB" id="G7JXA8"/>
<dbReference type="Gene3D" id="1.20.1280.50">
    <property type="match status" value="1"/>
</dbReference>
<dbReference type="SMART" id="SM00579">
    <property type="entry name" value="FBD"/>
    <property type="match status" value="1"/>
</dbReference>
<keyword evidence="5" id="KW-1185">Reference proteome</keyword>
<dbReference type="EMBL" id="CM001221">
    <property type="protein sequence ID" value="AES97664.1"/>
    <property type="molecule type" value="Genomic_DNA"/>
</dbReference>
<dbReference type="InterPro" id="IPR055294">
    <property type="entry name" value="FBL60-like"/>
</dbReference>
<dbReference type="Pfam" id="PF08387">
    <property type="entry name" value="FBD"/>
    <property type="match status" value="1"/>
</dbReference>
<protein>
    <submittedName>
        <fullName evidence="2">F-box/RNI/FBD-like domain protein, putative</fullName>
    </submittedName>
    <submittedName>
        <fullName evidence="3">Putative F-box domain, FBD domain, leucine-rich repeat domain, L domain-containing protein</fullName>
    </submittedName>
</protein>
<evidence type="ECO:0000313" key="2">
    <source>
        <dbReference type="EMBL" id="AES97664.1"/>
    </source>
</evidence>
<dbReference type="Proteomes" id="UP000265566">
    <property type="component" value="Chromosome 5"/>
</dbReference>
<reference evidence="2 5" key="2">
    <citation type="journal article" date="2014" name="BMC Genomics">
        <title>An improved genome release (version Mt4.0) for the model legume Medicago truncatula.</title>
        <authorList>
            <person name="Tang H."/>
            <person name="Krishnakumar V."/>
            <person name="Bidwell S."/>
            <person name="Rosen B."/>
            <person name="Chan A."/>
            <person name="Zhou S."/>
            <person name="Gentzbittel L."/>
            <person name="Childs K.L."/>
            <person name="Yandell M."/>
            <person name="Gundlach H."/>
            <person name="Mayer K.F."/>
            <person name="Schwartz D.C."/>
            <person name="Town C.D."/>
        </authorList>
    </citation>
    <scope>GENOME REANNOTATION</scope>
    <source>
        <strain evidence="4 5">cv. Jemalong A17</strain>
    </source>
</reference>
<dbReference type="InterPro" id="IPR053781">
    <property type="entry name" value="F-box_AtFBL13-like"/>
</dbReference>
<dbReference type="PANTHER" id="PTHR31293">
    <property type="entry name" value="RNI-LIKE SUPERFAMILY PROTEIN"/>
    <property type="match status" value="1"/>
</dbReference>
<proteinExistence type="predicted"/>
<dbReference type="CDD" id="cd22160">
    <property type="entry name" value="F-box_AtFBL13-like"/>
    <property type="match status" value="1"/>
</dbReference>
<dbReference type="Gramene" id="rna31229">
    <property type="protein sequence ID" value="RHN55935.1"/>
    <property type="gene ID" value="gene31229"/>
</dbReference>
<dbReference type="InterPro" id="IPR013101">
    <property type="entry name" value="LRR_PRU1-like"/>
</dbReference>
<evidence type="ECO:0000259" key="1">
    <source>
        <dbReference type="SMART" id="SM00579"/>
    </source>
</evidence>
<feature type="domain" description="FBD" evidence="1">
    <location>
        <begin position="302"/>
        <end position="375"/>
    </location>
</feature>
<dbReference type="EnsemblPlants" id="AES97664">
    <property type="protein sequence ID" value="AES97664"/>
    <property type="gene ID" value="MTR_5g058000"/>
</dbReference>
<dbReference type="InterPro" id="IPR006566">
    <property type="entry name" value="FBD"/>
</dbReference>
<dbReference type="OMA" id="NTDEWIE"/>
<sequence length="377" mass="42944">MENSTPIDMICNLPDELLCHILSFLPTKLAFCTTLLSKRWAPLCYSLTALRFNGDTVKDADSFNRFCRFVDKLMLSPSATNQPIKTFHFILSRGYEVDRQSFDAWVEAAKHRQVEKFHLTLNDVTLSTTIFISKTLVDLKLERLKVETDNLCVDLPSLKTLHLGHVSFHNRNDFMKLLNACPILLDLVTSLSTYTRHDTHNEGDEVKSFFLSKLVRAHIYSTDIPFNLISNVEYLCIVDSPFKGIPVFQNLIHIGLWFNHFFHGWDGVVDLLKNCPKLQILFISKCCSSLSNEWKCLISVPECLSSCLRSCSIFNFDGSANYLAFAACILRNARLLKVMTIDGTVQSSNEMQKLQIIEELSSCPRMSPECKLSFALM</sequence>
<dbReference type="PaxDb" id="3880-AES97664"/>
<reference evidence="4" key="3">
    <citation type="submission" date="2015-04" db="UniProtKB">
        <authorList>
            <consortium name="EnsemblPlants"/>
        </authorList>
    </citation>
    <scope>IDENTIFICATION</scope>
    <source>
        <strain evidence="4">cv. Jemalong A17</strain>
    </source>
</reference>
<dbReference type="PANTHER" id="PTHR31293:SF12">
    <property type="entry name" value="RNI-LIKE SUPERFAMILY PROTEIN"/>
    <property type="match status" value="1"/>
</dbReference>
<evidence type="ECO:0000313" key="4">
    <source>
        <dbReference type="EnsemblPlants" id="AES97664"/>
    </source>
</evidence>
<dbReference type="EMBL" id="PSQE01000005">
    <property type="protein sequence ID" value="RHN55935.1"/>
    <property type="molecule type" value="Genomic_DNA"/>
</dbReference>
<evidence type="ECO:0000313" key="6">
    <source>
        <dbReference type="Proteomes" id="UP000265566"/>
    </source>
</evidence>
<reference evidence="2 5" key="1">
    <citation type="journal article" date="2011" name="Nature">
        <title>The Medicago genome provides insight into the evolution of rhizobial symbioses.</title>
        <authorList>
            <person name="Young N.D."/>
            <person name="Debelle F."/>
            <person name="Oldroyd G.E."/>
            <person name="Geurts R."/>
            <person name="Cannon S.B."/>
            <person name="Udvardi M.K."/>
            <person name="Benedito V.A."/>
            <person name="Mayer K.F."/>
            <person name="Gouzy J."/>
            <person name="Schoof H."/>
            <person name="Van de Peer Y."/>
            <person name="Proost S."/>
            <person name="Cook D.R."/>
            <person name="Meyers B.C."/>
            <person name="Spannagl M."/>
            <person name="Cheung F."/>
            <person name="De Mita S."/>
            <person name="Krishnakumar V."/>
            <person name="Gundlach H."/>
            <person name="Zhou S."/>
            <person name="Mudge J."/>
            <person name="Bharti A.K."/>
            <person name="Murray J.D."/>
            <person name="Naoumkina M.A."/>
            <person name="Rosen B."/>
            <person name="Silverstein K.A."/>
            <person name="Tang H."/>
            <person name="Rombauts S."/>
            <person name="Zhao P.X."/>
            <person name="Zhou P."/>
            <person name="Barbe V."/>
            <person name="Bardou P."/>
            <person name="Bechner M."/>
            <person name="Bellec A."/>
            <person name="Berger A."/>
            <person name="Berges H."/>
            <person name="Bidwell S."/>
            <person name="Bisseling T."/>
            <person name="Choisne N."/>
            <person name="Couloux A."/>
            <person name="Denny R."/>
            <person name="Deshpande S."/>
            <person name="Dai X."/>
            <person name="Doyle J.J."/>
            <person name="Dudez A.M."/>
            <person name="Farmer A.D."/>
            <person name="Fouteau S."/>
            <person name="Franken C."/>
            <person name="Gibelin C."/>
            <person name="Gish J."/>
            <person name="Goldstein S."/>
            <person name="Gonzalez A.J."/>
            <person name="Green P.J."/>
            <person name="Hallab A."/>
            <person name="Hartog M."/>
            <person name="Hua A."/>
            <person name="Humphray S.J."/>
            <person name="Jeong D.H."/>
            <person name="Jing Y."/>
            <person name="Jocker A."/>
            <person name="Kenton S.M."/>
            <person name="Kim D.J."/>
            <person name="Klee K."/>
            <person name="Lai H."/>
            <person name="Lang C."/>
            <person name="Lin S."/>
            <person name="Macmil S.L."/>
            <person name="Magdelenat G."/>
            <person name="Matthews L."/>
            <person name="McCorrison J."/>
            <person name="Monaghan E.L."/>
            <person name="Mun J.H."/>
            <person name="Najar F.Z."/>
            <person name="Nicholson C."/>
            <person name="Noirot C."/>
            <person name="O'Bleness M."/>
            <person name="Paule C.R."/>
            <person name="Poulain J."/>
            <person name="Prion F."/>
            <person name="Qin B."/>
            <person name="Qu C."/>
            <person name="Retzel E.F."/>
            <person name="Riddle C."/>
            <person name="Sallet E."/>
            <person name="Samain S."/>
            <person name="Samson N."/>
            <person name="Sanders I."/>
            <person name="Saurat O."/>
            <person name="Scarpelli C."/>
            <person name="Schiex T."/>
            <person name="Segurens B."/>
            <person name="Severin A.J."/>
            <person name="Sherrier D.J."/>
            <person name="Shi R."/>
            <person name="Sims S."/>
            <person name="Singer S.R."/>
            <person name="Sinharoy S."/>
            <person name="Sterck L."/>
            <person name="Viollet A."/>
            <person name="Wang B.B."/>
            <person name="Wang K."/>
            <person name="Wang M."/>
            <person name="Wang X."/>
            <person name="Warfsmann J."/>
            <person name="Weissenbach J."/>
            <person name="White D.D."/>
            <person name="White J.D."/>
            <person name="Wiley G.B."/>
            <person name="Wincker P."/>
            <person name="Xing Y."/>
            <person name="Yang L."/>
            <person name="Yao Z."/>
            <person name="Ying F."/>
            <person name="Zhai J."/>
            <person name="Zhou L."/>
            <person name="Zuber A."/>
            <person name="Denarie J."/>
            <person name="Dixon R.A."/>
            <person name="May G.D."/>
            <person name="Schwartz D.C."/>
            <person name="Rogers J."/>
            <person name="Quetier F."/>
            <person name="Town C.D."/>
            <person name="Roe B.A."/>
        </authorList>
    </citation>
    <scope>NUCLEOTIDE SEQUENCE [LARGE SCALE GENOMIC DNA]</scope>
    <source>
        <strain evidence="2">A17</strain>
        <strain evidence="4 5">cv. Jemalong A17</strain>
    </source>
</reference>
<dbReference type="Proteomes" id="UP000002051">
    <property type="component" value="Chromosome 5"/>
</dbReference>
<name>G7JXA8_MEDTR</name>
<dbReference type="SUPFAM" id="SSF81383">
    <property type="entry name" value="F-box domain"/>
    <property type="match status" value="1"/>
</dbReference>
<gene>
    <name evidence="4" type="primary">11433505</name>
    <name evidence="2" type="ordered locus">MTR_5g058000</name>
    <name evidence="3" type="ORF">MtrunA17_Chr5g0423851</name>
</gene>